<dbReference type="OrthoDB" id="2506710at2759"/>
<reference evidence="3" key="3">
    <citation type="journal article" date="2018" name="Mol. Plant Microbe Interact.">
        <title>Genome sequence resources for the wheat stripe rust pathogen (Puccinia striiformis f. sp. tritici) and the barley stripe rust pathogen (Puccinia striiformis f. sp. hordei).</title>
        <authorList>
            <person name="Xia C."/>
            <person name="Wang M."/>
            <person name="Yin C."/>
            <person name="Cornejo O.E."/>
            <person name="Hulbert S.H."/>
            <person name="Chen X."/>
        </authorList>
    </citation>
    <scope>NUCLEOTIDE SEQUENCE [LARGE SCALE GENOMIC DNA]</scope>
    <source>
        <strain evidence="3">93TX-2</strain>
    </source>
</reference>
<dbReference type="VEuPathDB" id="FungiDB:PSHT_02005"/>
<feature type="compositionally biased region" description="Basic and acidic residues" evidence="1">
    <location>
        <begin position="7"/>
        <end position="17"/>
    </location>
</feature>
<dbReference type="VEuPathDB" id="FungiDB:PSTT_10815"/>
<comment type="caution">
    <text evidence="2">The sequence shown here is derived from an EMBL/GenBank/DDBJ whole genome shotgun (WGS) entry which is preliminary data.</text>
</comment>
<reference evidence="3" key="2">
    <citation type="journal article" date="2018" name="BMC Genomics">
        <title>Genomic insights into host adaptation between the wheat stripe rust pathogen (Puccinia striiformis f. sp. tritici) and the barley stripe rust pathogen (Puccinia striiformis f. sp. hordei).</title>
        <authorList>
            <person name="Xia C."/>
            <person name="Wang M."/>
            <person name="Yin C."/>
            <person name="Cornejo O.E."/>
            <person name="Hulbert S.H."/>
            <person name="Chen X."/>
        </authorList>
    </citation>
    <scope>NUCLEOTIDE SEQUENCE [LARGE SCALE GENOMIC DNA]</scope>
    <source>
        <strain evidence="3">93TX-2</strain>
    </source>
</reference>
<feature type="compositionally biased region" description="Polar residues" evidence="1">
    <location>
        <begin position="155"/>
        <end position="165"/>
    </location>
</feature>
<name>A0A2S4WJ58_9BASI</name>
<evidence type="ECO:0000256" key="1">
    <source>
        <dbReference type="SAM" id="MobiDB-lite"/>
    </source>
</evidence>
<feature type="compositionally biased region" description="Polar residues" evidence="1">
    <location>
        <begin position="62"/>
        <end position="73"/>
    </location>
</feature>
<dbReference type="AlphaFoldDB" id="A0A2S4WJ58"/>
<dbReference type="Gene3D" id="3.90.20.10">
    <property type="match status" value="1"/>
</dbReference>
<feature type="compositionally biased region" description="Polar residues" evidence="1">
    <location>
        <begin position="272"/>
        <end position="284"/>
    </location>
</feature>
<feature type="compositionally biased region" description="Polar residues" evidence="1">
    <location>
        <begin position="85"/>
        <end position="117"/>
    </location>
</feature>
<keyword evidence="3" id="KW-1185">Reference proteome</keyword>
<feature type="region of interest" description="Disordered" evidence="1">
    <location>
        <begin position="136"/>
        <end position="175"/>
    </location>
</feature>
<dbReference type="EMBL" id="PKSM01000016">
    <property type="protein sequence ID" value="POW21801.1"/>
    <property type="molecule type" value="Genomic_DNA"/>
</dbReference>
<feature type="region of interest" description="Disordered" evidence="1">
    <location>
        <begin position="1"/>
        <end position="121"/>
    </location>
</feature>
<reference evidence="2 3" key="1">
    <citation type="submission" date="2017-12" db="EMBL/GenBank/DDBJ databases">
        <title>Gene loss provides genomic basis for host adaptation in cereal stripe rust fungi.</title>
        <authorList>
            <person name="Xia C."/>
        </authorList>
    </citation>
    <scope>NUCLEOTIDE SEQUENCE [LARGE SCALE GENOMIC DNA]</scope>
    <source>
        <strain evidence="2 3">93TX-2</strain>
    </source>
</reference>
<evidence type="ECO:0000313" key="2">
    <source>
        <dbReference type="EMBL" id="POW21801.1"/>
    </source>
</evidence>
<feature type="compositionally biased region" description="Basic and acidic residues" evidence="1">
    <location>
        <begin position="341"/>
        <end position="355"/>
    </location>
</feature>
<feature type="compositionally biased region" description="Basic and acidic residues" evidence="1">
    <location>
        <begin position="286"/>
        <end position="333"/>
    </location>
</feature>
<sequence>MPSHLRNGRDLSGEQRRRNVKAGLTNPTGQRPFQRLEGQSPIHGTSSDERPGSEPRSRSDARQLQSHLLSTKIRNVHATSGPLEGTSSGFTGSRESGAHQQSGTHFSVATDSSSESRQPAAGNVYKHVPCPAINVRSSSTKQQHSSHESCPSSSGVQPRTHQPNAKPNGDDGSMWQLVSRLGSRDDGISAKSVGERENGLQFRTDLHSSSYPSVETNLASKGRNNGLPGSYPGATNGSYSFVKLVSPPRRPEPSGCTDVVPRAEPRPLCRSGLSTNLEPSSSPLRSKPDKRADHERSRELCALRESERDELPDLYGPERGELPGVHGPERDELSGAYSPGRGERSGSEFRAELRDAVTANPQPSYVRAPQTPSTPAGLTRYFTPSGPYLHQPSCPSHSKGQVPSQPQRTSSTPASSSSATAPHPLPCSTPARWKLRGIQEEKEESPTSRQHCQSLRGGRCLLESGENLRENAESSRKEECSKQESPVDSYLNFSFNPSLEQLSDASQKKFLLSDINNRLVHDNPFSIEDKLQQLFFTFLSDLSGTIDAFPGTPLESCVEKLSSTIKSSILELIKSEITPILLDNTLSYLKELGGEKKSPPVTCQTEPLKDLINEKIDCLQDIIAINDGQQKTDIDIMRRGFSEMEHRLFSNFSSITNQMNDLSNNENDRFEQIKRRIGTVNNQIENLSSEVHIFTNNAHFNNKESPPHLKYNNPIMNSAPLSFHPIECSQNSQIGKAEVTKQDVVNQRQFVVEEKESEPIAEVLEEFPLINHNNVDLDMRRELWKGIPRTNEWEKFSGEYHITMNYGLRTLMS</sequence>
<protein>
    <submittedName>
        <fullName evidence="2">Uncharacterized protein</fullName>
    </submittedName>
</protein>
<evidence type="ECO:0000313" key="3">
    <source>
        <dbReference type="Proteomes" id="UP000238274"/>
    </source>
</evidence>
<feature type="compositionally biased region" description="Low complexity" evidence="1">
    <location>
        <begin position="401"/>
        <end position="421"/>
    </location>
</feature>
<proteinExistence type="predicted"/>
<dbReference type="Proteomes" id="UP000238274">
    <property type="component" value="Unassembled WGS sequence"/>
</dbReference>
<gene>
    <name evidence="2" type="ORF">PSHT_02005</name>
</gene>
<accession>A0A2S4WJ58</accession>
<feature type="region of interest" description="Disordered" evidence="1">
    <location>
        <begin position="201"/>
        <end position="431"/>
    </location>
</feature>
<feature type="compositionally biased region" description="Basic and acidic residues" evidence="1">
    <location>
        <begin position="46"/>
        <end position="61"/>
    </location>
</feature>
<feature type="compositionally biased region" description="Polar residues" evidence="1">
    <location>
        <begin position="207"/>
        <end position="223"/>
    </location>
</feature>
<organism evidence="2 3">
    <name type="scientific">Puccinia striiformis</name>
    <dbReference type="NCBI Taxonomy" id="27350"/>
    <lineage>
        <taxon>Eukaryota</taxon>
        <taxon>Fungi</taxon>
        <taxon>Dikarya</taxon>
        <taxon>Basidiomycota</taxon>
        <taxon>Pucciniomycotina</taxon>
        <taxon>Pucciniomycetes</taxon>
        <taxon>Pucciniales</taxon>
        <taxon>Pucciniaceae</taxon>
        <taxon>Puccinia</taxon>
    </lineage>
</organism>